<accession>A0A8J6C8J3</accession>
<proteinExistence type="predicted"/>
<sequence>MARGVFCCSIGLLLLDGRSRAAALRGHGHAARARSAQRSSARMATADDTAADANEPAARASGPAPEAWREFRAQLIAGGIRLTTEDAAAAAPSTEAQPRVVVARRNEELLRAQNAQLYDEYVNGAWAHVSPPEPGGLMCRLPLQAQIMYFMRDERRTGECAGWGELMRERLRSELPTEPPAATDGADAAADGGGGSGARNVYAEWLANTAYCYRLVESTVLETMRGMQQRARTRGPLDSSGLKGHELALLRFFSAAQDCWQEVCLVTSTSAPDRAEGVVINRPLAKAIDRQLAKLLLGGERPGAPEPDERALDRLVGAFGAQAGVYVGGPDAQREPALFVHGIDGLSGAVEVSPGTRIFTGGLDAAIDGVISGTYKPLDFRFFVGRTRALSTAQGEYIALACARPIALKQCLGLPKPLWHEVMELAGGECAQLSRMEITKRDDLTDE</sequence>
<organism evidence="3 4">
    <name type="scientific">Diacronema lutheri</name>
    <name type="common">Unicellular marine alga</name>
    <name type="synonym">Monochrysis lutheri</name>
    <dbReference type="NCBI Taxonomy" id="2081491"/>
    <lineage>
        <taxon>Eukaryota</taxon>
        <taxon>Haptista</taxon>
        <taxon>Haptophyta</taxon>
        <taxon>Pavlovophyceae</taxon>
        <taxon>Pavlovales</taxon>
        <taxon>Pavlovaceae</taxon>
        <taxon>Diacronema</taxon>
    </lineage>
</organism>
<comment type="caution">
    <text evidence="3">The sequence shown here is derived from an EMBL/GenBank/DDBJ whole genome shotgun (WGS) entry which is preliminary data.</text>
</comment>
<evidence type="ECO:0000256" key="2">
    <source>
        <dbReference type="SAM" id="SignalP"/>
    </source>
</evidence>
<dbReference type="PANTHER" id="PTHR31984">
    <property type="entry name" value="TRANSPORTER, PUTATIVE (DUF179)-RELATED"/>
    <property type="match status" value="1"/>
</dbReference>
<evidence type="ECO:0000313" key="4">
    <source>
        <dbReference type="Proteomes" id="UP000751190"/>
    </source>
</evidence>
<keyword evidence="2" id="KW-0732">Signal</keyword>
<protein>
    <submittedName>
        <fullName evidence="3">Uncharacterized protein</fullName>
    </submittedName>
</protein>
<dbReference type="EMBL" id="JAGTXO010000050">
    <property type="protein sequence ID" value="KAG8458528.1"/>
    <property type="molecule type" value="Genomic_DNA"/>
</dbReference>
<dbReference type="OrthoDB" id="272750at2759"/>
<dbReference type="AlphaFoldDB" id="A0A8J6C8J3"/>
<dbReference type="Gene3D" id="3.40.1740.10">
    <property type="entry name" value="VC0467-like"/>
    <property type="match status" value="1"/>
</dbReference>
<dbReference type="Pfam" id="PF02622">
    <property type="entry name" value="DUF179"/>
    <property type="match status" value="1"/>
</dbReference>
<dbReference type="PANTHER" id="PTHR31984:SF17">
    <property type="entry name" value="TRANSCRIPTIONAL REGULATOR"/>
    <property type="match status" value="1"/>
</dbReference>
<feature type="region of interest" description="Disordered" evidence="1">
    <location>
        <begin position="30"/>
        <end position="65"/>
    </location>
</feature>
<feature type="chain" id="PRO_5035235334" evidence="2">
    <location>
        <begin position="24"/>
        <end position="447"/>
    </location>
</feature>
<dbReference type="OMA" id="WQEVCLV"/>
<evidence type="ECO:0000313" key="3">
    <source>
        <dbReference type="EMBL" id="KAG8458528.1"/>
    </source>
</evidence>
<dbReference type="InterPro" id="IPR003774">
    <property type="entry name" value="AlgH-like"/>
</dbReference>
<evidence type="ECO:0000256" key="1">
    <source>
        <dbReference type="SAM" id="MobiDB-lite"/>
    </source>
</evidence>
<keyword evidence="4" id="KW-1185">Reference proteome</keyword>
<reference evidence="3" key="1">
    <citation type="submission" date="2021-05" db="EMBL/GenBank/DDBJ databases">
        <title>The genome of the haptophyte Pavlova lutheri (Diacronema luteri, Pavlovales) - a model for lipid biosynthesis in eukaryotic algae.</title>
        <authorList>
            <person name="Hulatt C.J."/>
            <person name="Posewitz M.C."/>
        </authorList>
    </citation>
    <scope>NUCLEOTIDE SEQUENCE</scope>
    <source>
        <strain evidence="3">NIVA-4/92</strain>
    </source>
</reference>
<dbReference type="Proteomes" id="UP000751190">
    <property type="component" value="Unassembled WGS sequence"/>
</dbReference>
<feature type="signal peptide" evidence="2">
    <location>
        <begin position="1"/>
        <end position="23"/>
    </location>
</feature>
<feature type="compositionally biased region" description="Low complexity" evidence="1">
    <location>
        <begin position="33"/>
        <end position="60"/>
    </location>
</feature>
<name>A0A8J6C8J3_DIALT</name>
<gene>
    <name evidence="3" type="ORF">KFE25_003063</name>
</gene>